<organism evidence="3 4">
    <name type="scientific">Chara braunii</name>
    <name type="common">Braun's stonewort</name>
    <dbReference type="NCBI Taxonomy" id="69332"/>
    <lineage>
        <taxon>Eukaryota</taxon>
        <taxon>Viridiplantae</taxon>
        <taxon>Streptophyta</taxon>
        <taxon>Charophyceae</taxon>
        <taxon>Charales</taxon>
        <taxon>Characeae</taxon>
        <taxon>Chara</taxon>
    </lineage>
</organism>
<feature type="region of interest" description="Disordered" evidence="2">
    <location>
        <begin position="402"/>
        <end position="424"/>
    </location>
</feature>
<dbReference type="AlphaFoldDB" id="A0A388LSB3"/>
<dbReference type="Proteomes" id="UP000265515">
    <property type="component" value="Unassembled WGS sequence"/>
</dbReference>
<keyword evidence="1" id="KW-0175">Coiled coil</keyword>
<proteinExistence type="predicted"/>
<evidence type="ECO:0000256" key="2">
    <source>
        <dbReference type="SAM" id="MobiDB-lite"/>
    </source>
</evidence>
<name>A0A388LSB3_CHABU</name>
<comment type="caution">
    <text evidence="3">The sequence shown here is derived from an EMBL/GenBank/DDBJ whole genome shotgun (WGS) entry which is preliminary data.</text>
</comment>
<evidence type="ECO:0000313" key="3">
    <source>
        <dbReference type="EMBL" id="GBG85145.1"/>
    </source>
</evidence>
<dbReference type="EMBL" id="BFEA01000506">
    <property type="protein sequence ID" value="GBG85145.1"/>
    <property type="molecule type" value="Genomic_DNA"/>
</dbReference>
<evidence type="ECO:0000313" key="4">
    <source>
        <dbReference type="Proteomes" id="UP000265515"/>
    </source>
</evidence>
<sequence>MVPKQSWWKLNQEKLDRVFEFMASELEARQEAIREKEKLLKEEEEKCKAKEAEEKALRKRKERQDFEERIGSIVGSKINHACELFWGRSDTQRHVSAPDASRRSHIEVERERLEKQVDTLRREYETIKKNMDELSRTVKLSGNTLKRSGAGVCIASPPEAPARGKAKVVGVETPTSDDFQELLKAFHTVKEGKRIADMEVQALRERFERAVSKLVSVHIIDDVALTVVFLIILQIFCDSLCSCVCFYFVVFMESRLATRGAQTPVSSQVRLGEPSWSAGGGQQLQGPSIRQPSLLLNANMAAPKRAPAASPAQVQQGSLQRREKGSGRMQPATPAVASPGSDQRPSKRAKGGKGGAGGKGKSVAVPFIATLDLVPPASYRTPLQKMESALVHLHPKKLGDKSISLPMSCMTRPPVDTRDGRRSSEIREPREYQVRVLMTSMERAPCGDHLPFAGMIDPSQCTSVDQVDKEKLREGGYTVWLIGGGHSREPRSRLMLKHPTVDFYKRYTCYVYVGLTVEEVILVGHEHNHAAGFHKQLTFVQRMRCWRQTFEKLGSDKTLEVKKACLEAFGLKATCWDQVSNWDPQLQICMRGAEV</sequence>
<feature type="coiled-coil region" evidence="1">
    <location>
        <begin position="22"/>
        <end position="69"/>
    </location>
</feature>
<keyword evidence="4" id="KW-1185">Reference proteome</keyword>
<evidence type="ECO:0000256" key="1">
    <source>
        <dbReference type="SAM" id="Coils"/>
    </source>
</evidence>
<protein>
    <submittedName>
        <fullName evidence="3">Uncharacterized protein</fullName>
    </submittedName>
</protein>
<dbReference type="Gramene" id="GBG85145">
    <property type="protein sequence ID" value="GBG85145"/>
    <property type="gene ID" value="CBR_g39711"/>
</dbReference>
<feature type="compositionally biased region" description="Basic and acidic residues" evidence="2">
    <location>
        <begin position="415"/>
        <end position="424"/>
    </location>
</feature>
<feature type="coiled-coil region" evidence="1">
    <location>
        <begin position="103"/>
        <end position="137"/>
    </location>
</feature>
<feature type="region of interest" description="Disordered" evidence="2">
    <location>
        <begin position="306"/>
        <end position="361"/>
    </location>
</feature>
<feature type="region of interest" description="Disordered" evidence="2">
    <location>
        <begin position="262"/>
        <end position="286"/>
    </location>
</feature>
<accession>A0A388LSB3</accession>
<gene>
    <name evidence="3" type="ORF">CBR_g39711</name>
</gene>
<reference evidence="3 4" key="1">
    <citation type="journal article" date="2018" name="Cell">
        <title>The Chara Genome: Secondary Complexity and Implications for Plant Terrestrialization.</title>
        <authorList>
            <person name="Nishiyama T."/>
            <person name="Sakayama H."/>
            <person name="Vries J.D."/>
            <person name="Buschmann H."/>
            <person name="Saint-Marcoux D."/>
            <person name="Ullrich K.K."/>
            <person name="Haas F.B."/>
            <person name="Vanderstraeten L."/>
            <person name="Becker D."/>
            <person name="Lang D."/>
            <person name="Vosolsobe S."/>
            <person name="Rombauts S."/>
            <person name="Wilhelmsson P.K.I."/>
            <person name="Janitza P."/>
            <person name="Kern R."/>
            <person name="Heyl A."/>
            <person name="Rumpler F."/>
            <person name="Villalobos L.I.A.C."/>
            <person name="Clay J.M."/>
            <person name="Skokan R."/>
            <person name="Toyoda A."/>
            <person name="Suzuki Y."/>
            <person name="Kagoshima H."/>
            <person name="Schijlen E."/>
            <person name="Tajeshwar N."/>
            <person name="Catarino B."/>
            <person name="Hetherington A.J."/>
            <person name="Saltykova A."/>
            <person name="Bonnot C."/>
            <person name="Breuninger H."/>
            <person name="Symeonidi A."/>
            <person name="Radhakrishnan G.V."/>
            <person name="Van Nieuwerburgh F."/>
            <person name="Deforce D."/>
            <person name="Chang C."/>
            <person name="Karol K.G."/>
            <person name="Hedrich R."/>
            <person name="Ulvskov P."/>
            <person name="Glockner G."/>
            <person name="Delwiche C.F."/>
            <person name="Petrasek J."/>
            <person name="Van de Peer Y."/>
            <person name="Friml J."/>
            <person name="Beilby M."/>
            <person name="Dolan L."/>
            <person name="Kohara Y."/>
            <person name="Sugano S."/>
            <person name="Fujiyama A."/>
            <person name="Delaux P.-M."/>
            <person name="Quint M."/>
            <person name="TheiBen G."/>
            <person name="Hagemann M."/>
            <person name="Harholt J."/>
            <person name="Dunand C."/>
            <person name="Zachgo S."/>
            <person name="Langdale J."/>
            <person name="Maumus F."/>
            <person name="Straeten D.V.D."/>
            <person name="Gould S.B."/>
            <person name="Rensing S.A."/>
        </authorList>
    </citation>
    <scope>NUCLEOTIDE SEQUENCE [LARGE SCALE GENOMIC DNA]</scope>
    <source>
        <strain evidence="3 4">S276</strain>
    </source>
</reference>